<sequence>MFDPNSRYYRLETAEYTTADDRKIAYKRRRFLPQGEMLPLQVEVTVTRDDRLDLITAQTLGEGEQFWQVCDANNAMQPEDLLAEPVQVLRIPVPQPLSQM</sequence>
<accession>A0AA40VSJ1</accession>
<protein>
    <recommendedName>
        <fullName evidence="3">LysM domain-containing protein</fullName>
    </recommendedName>
</protein>
<name>A0AA40VSJ1_9NOST</name>
<reference evidence="1" key="1">
    <citation type="submission" date="2019-07" db="EMBL/GenBank/DDBJ databases">
        <title>Toxilogical consequences of a new and cryptic species of cyanobacteria (Komarekiella delphini-convector) recovered from the epidermis of a bottlenose dolphin and 1500 ft. in the air.</title>
        <authorList>
            <person name="Brown A.O."/>
            <person name="Dvorak P."/>
            <person name="Villanueva C.D."/>
            <person name="Foss A.J."/>
            <person name="Garvey A.D."/>
            <person name="Gibson Q.A."/>
            <person name="Johansen J.R."/>
            <person name="Casamatta D.A."/>
        </authorList>
    </citation>
    <scope>NUCLEOTIDE SEQUENCE</scope>
    <source>
        <strain evidence="1">SJRDD-AB1</strain>
    </source>
</reference>
<proteinExistence type="predicted"/>
<dbReference type="AlphaFoldDB" id="A0AA40VSJ1"/>
<dbReference type="EMBL" id="VJXY01000024">
    <property type="protein sequence ID" value="MBD6618224.1"/>
    <property type="molecule type" value="Genomic_DNA"/>
</dbReference>
<keyword evidence="2" id="KW-1185">Reference proteome</keyword>
<evidence type="ECO:0000313" key="1">
    <source>
        <dbReference type="EMBL" id="MBD6618224.1"/>
    </source>
</evidence>
<evidence type="ECO:0008006" key="3">
    <source>
        <dbReference type="Google" id="ProtNLM"/>
    </source>
</evidence>
<evidence type="ECO:0000313" key="2">
    <source>
        <dbReference type="Proteomes" id="UP001165986"/>
    </source>
</evidence>
<dbReference type="RefSeq" id="WP_191759441.1">
    <property type="nucleotide sequence ID" value="NZ_VJXY01000024.1"/>
</dbReference>
<dbReference type="Proteomes" id="UP001165986">
    <property type="component" value="Unassembled WGS sequence"/>
</dbReference>
<gene>
    <name evidence="1" type="ORF">FNW02_20955</name>
</gene>
<comment type="caution">
    <text evidence="1">The sequence shown here is derived from an EMBL/GenBank/DDBJ whole genome shotgun (WGS) entry which is preliminary data.</text>
</comment>
<organism evidence="1 2">
    <name type="scientific">Komarekiella delphini-convector SJRDD-AB1</name>
    <dbReference type="NCBI Taxonomy" id="2593771"/>
    <lineage>
        <taxon>Bacteria</taxon>
        <taxon>Bacillati</taxon>
        <taxon>Cyanobacteriota</taxon>
        <taxon>Cyanophyceae</taxon>
        <taxon>Nostocales</taxon>
        <taxon>Nostocaceae</taxon>
        <taxon>Komarekiella</taxon>
        <taxon>Komarekiella delphini-convector</taxon>
    </lineage>
</organism>